<dbReference type="EMBL" id="CP014546">
    <property type="protein sequence ID" value="AMN81152.1"/>
    <property type="molecule type" value="Genomic_DNA"/>
</dbReference>
<dbReference type="AlphaFoldDB" id="A0A127I2Q8"/>
<dbReference type="Pfam" id="PF19921">
    <property type="entry name" value="bpX5"/>
    <property type="match status" value="1"/>
</dbReference>
<feature type="domain" description="MoxR-vWA-beta-propeller ternary system" evidence="1">
    <location>
        <begin position="8"/>
        <end position="141"/>
    </location>
</feature>
<gene>
    <name evidence="2" type="ORF">AYR47_23850</name>
</gene>
<accession>A0A127I2Q8</accession>
<evidence type="ECO:0000313" key="3">
    <source>
        <dbReference type="Proteomes" id="UP000070516"/>
    </source>
</evidence>
<sequence length="148" mass="16249">MSALSHPWRWRSRQAPAEAQAAVAWGDAARRMLRRLALLEAEHAARLHATANAEVLVVTGATADLPWVDGVAYAAPSASAPHLWLPTSWEPDVPQDLLGQAFSARFKRSPLLVWREPAAVIPLDRLLVVSPDHLQRIADYWGVTHATA</sequence>
<evidence type="ECO:0000259" key="1">
    <source>
        <dbReference type="Pfam" id="PF19921"/>
    </source>
</evidence>
<evidence type="ECO:0000313" key="2">
    <source>
        <dbReference type="EMBL" id="AMN81152.1"/>
    </source>
</evidence>
<name>A0A127I2Q8_PSEAZ</name>
<protein>
    <recommendedName>
        <fullName evidence="1">MoxR-vWA-beta-propeller ternary system domain-containing protein</fullName>
    </recommendedName>
</protein>
<dbReference type="RefSeq" id="WP_061437237.1">
    <property type="nucleotide sequence ID" value="NZ_CP014546.1"/>
</dbReference>
<reference evidence="2 3" key="1">
    <citation type="submission" date="2016-02" db="EMBL/GenBank/DDBJ databases">
        <title>Complete genome sequence of Pseudomonas azotoformans S4.</title>
        <authorList>
            <person name="Fang Y."/>
            <person name="Wu L."/>
            <person name="Feng G."/>
        </authorList>
    </citation>
    <scope>NUCLEOTIDE SEQUENCE [LARGE SCALE GENOMIC DNA]</scope>
    <source>
        <strain evidence="2 3">S4</strain>
    </source>
</reference>
<dbReference type="InterPro" id="IPR045548">
    <property type="entry name" value="bpX5"/>
</dbReference>
<organism evidence="2 3">
    <name type="scientific">Pseudomonas azotoformans</name>
    <dbReference type="NCBI Taxonomy" id="47878"/>
    <lineage>
        <taxon>Bacteria</taxon>
        <taxon>Pseudomonadati</taxon>
        <taxon>Pseudomonadota</taxon>
        <taxon>Gammaproteobacteria</taxon>
        <taxon>Pseudomonadales</taxon>
        <taxon>Pseudomonadaceae</taxon>
        <taxon>Pseudomonas</taxon>
    </lineage>
</organism>
<proteinExistence type="predicted"/>
<dbReference type="KEGG" id="pazo:AYR47_23850"/>
<dbReference type="Proteomes" id="UP000070516">
    <property type="component" value="Chromosome"/>
</dbReference>